<gene>
    <name evidence="2" type="ORF">SERLADRAFT_379754</name>
</gene>
<dbReference type="AlphaFoldDB" id="F8NJK3"/>
<dbReference type="RefSeq" id="XP_007314295.1">
    <property type="nucleotide sequence ID" value="XM_007314233.1"/>
</dbReference>
<protein>
    <submittedName>
        <fullName evidence="2">Uncharacterized protein</fullName>
    </submittedName>
</protein>
<sequence length="64" mass="6907">MAGMYEGMPLLVDAGHIPPLPRNVPPPNGATYFPDSQSYTDAADNIRPLSSSRSAYQDPSFNIP</sequence>
<evidence type="ECO:0000256" key="1">
    <source>
        <dbReference type="SAM" id="MobiDB-lite"/>
    </source>
</evidence>
<proteinExistence type="predicted"/>
<name>F8NJK3_SERL9</name>
<feature type="compositionally biased region" description="Pro residues" evidence="1">
    <location>
        <begin position="18"/>
        <end position="28"/>
    </location>
</feature>
<dbReference type="Proteomes" id="UP000008064">
    <property type="component" value="Unassembled WGS sequence"/>
</dbReference>
<accession>F8NJK3</accession>
<organism>
    <name type="scientific">Serpula lacrymans var. lacrymans (strain S7.9)</name>
    <name type="common">Dry rot fungus</name>
    <dbReference type="NCBI Taxonomy" id="578457"/>
    <lineage>
        <taxon>Eukaryota</taxon>
        <taxon>Fungi</taxon>
        <taxon>Dikarya</taxon>
        <taxon>Basidiomycota</taxon>
        <taxon>Agaricomycotina</taxon>
        <taxon>Agaricomycetes</taxon>
        <taxon>Agaricomycetidae</taxon>
        <taxon>Boletales</taxon>
        <taxon>Coniophorineae</taxon>
        <taxon>Serpulaceae</taxon>
        <taxon>Serpula</taxon>
    </lineage>
</organism>
<evidence type="ECO:0000313" key="2">
    <source>
        <dbReference type="EMBL" id="EGO30053.1"/>
    </source>
</evidence>
<dbReference type="EMBL" id="GL945429">
    <property type="protein sequence ID" value="EGO30053.1"/>
    <property type="molecule type" value="Genomic_DNA"/>
</dbReference>
<dbReference type="KEGG" id="sla:SERLADRAFT_379754"/>
<feature type="non-terminal residue" evidence="2">
    <location>
        <position position="64"/>
    </location>
</feature>
<reference evidence="2" key="1">
    <citation type="submission" date="2011-04" db="EMBL/GenBank/DDBJ databases">
        <title>Evolution of plant cell wall degrading machinery underlies the functional diversity of forest fungi.</title>
        <authorList>
            <consortium name="US DOE Joint Genome Institute (JGI-PGF)"/>
            <person name="Eastwood D.C."/>
            <person name="Floudas D."/>
            <person name="Binder M."/>
            <person name="Majcherczyk A."/>
            <person name="Schneider P."/>
            <person name="Aerts A."/>
            <person name="Asiegbu F.O."/>
            <person name="Baker S.E."/>
            <person name="Barry K."/>
            <person name="Bendiksby M."/>
            <person name="Blumentritt M."/>
            <person name="Coutinho P.M."/>
            <person name="Cullen D."/>
            <person name="Cullen D."/>
            <person name="Gathman A."/>
            <person name="Goodell B."/>
            <person name="Henrissat B."/>
            <person name="Ihrmark K."/>
            <person name="Kauserud H."/>
            <person name="Kohler A."/>
            <person name="LaButti K."/>
            <person name="Lapidus A."/>
            <person name="Lavin J.L."/>
            <person name="Lee Y.-H."/>
            <person name="Lindquist E."/>
            <person name="Lilly W."/>
            <person name="Lucas S."/>
            <person name="Morin E."/>
            <person name="Murat C."/>
            <person name="Oguiza J.A."/>
            <person name="Park J."/>
            <person name="Pisabarro A.G."/>
            <person name="Riley R."/>
            <person name="Rosling A."/>
            <person name="Salamov A."/>
            <person name="Schmidt O."/>
            <person name="Schmutz J."/>
            <person name="Skrede I."/>
            <person name="Stenlid J."/>
            <person name="Wiebenga A."/>
            <person name="Xie X."/>
            <person name="Kues U."/>
            <person name="Hibbett D.S."/>
            <person name="Hoffmeister D."/>
            <person name="Hogberg N."/>
            <person name="Martin F."/>
            <person name="Grigoriev I.V."/>
            <person name="Watkinson S.C."/>
        </authorList>
    </citation>
    <scope>NUCLEOTIDE SEQUENCE</scope>
    <source>
        <strain evidence="2">S7.9</strain>
    </source>
</reference>
<dbReference type="GeneID" id="18810845"/>
<dbReference type="HOGENOM" id="CLU_2874066_0_0_1"/>
<feature type="region of interest" description="Disordered" evidence="1">
    <location>
        <begin position="15"/>
        <end position="43"/>
    </location>
</feature>